<accession>A0A1I0QXR3</accession>
<dbReference type="Pfam" id="PF20575">
    <property type="entry name" value="HTH_63"/>
    <property type="match status" value="1"/>
</dbReference>
<dbReference type="InterPro" id="IPR046783">
    <property type="entry name" value="HTH_63"/>
</dbReference>
<dbReference type="EMBL" id="FOIS01000006">
    <property type="protein sequence ID" value="SEW32309.1"/>
    <property type="molecule type" value="Genomic_DNA"/>
</dbReference>
<name>A0A1I0QXR3_9EURY</name>
<dbReference type="AlphaFoldDB" id="A0A1I0QXR3"/>
<dbReference type="RefSeq" id="WP_173424912.1">
    <property type="nucleotide sequence ID" value="NZ_FOIS01000006.1"/>
</dbReference>
<dbReference type="Proteomes" id="UP000183275">
    <property type="component" value="Unassembled WGS sequence"/>
</dbReference>
<protein>
    <submittedName>
        <fullName evidence="1">Uncharacterized protein</fullName>
    </submittedName>
</protein>
<dbReference type="eggNOG" id="arCOG07982">
    <property type="taxonomic scope" value="Archaea"/>
</dbReference>
<keyword evidence="2" id="KW-1185">Reference proteome</keyword>
<proteinExistence type="predicted"/>
<evidence type="ECO:0000313" key="1">
    <source>
        <dbReference type="EMBL" id="SEW32309.1"/>
    </source>
</evidence>
<sequence length="219" mass="23520">MTEMSDADPAELTAVCHVRAPLLLEPIDEQIETLRACESEGAIDDLLLRSWPKEVALSDDSPHQEVLENYERFTRWAGERGVSVSPPFRERSTTSQVTGETRARLVTPLLCLELYADDDLIGVFPHTDDATEETYTTDEAIATLRTGDVPTPLGSAADADAAAESAATNTCPDCGGALIDGQGLFACGDCGWVGTVNSTGQYESRAEPARERDASPVTQ</sequence>
<evidence type="ECO:0000313" key="2">
    <source>
        <dbReference type="Proteomes" id="UP000183275"/>
    </source>
</evidence>
<reference evidence="2" key="1">
    <citation type="submission" date="2016-10" db="EMBL/GenBank/DDBJ databases">
        <authorList>
            <person name="Varghese N."/>
        </authorList>
    </citation>
    <scope>NUCLEOTIDE SEQUENCE [LARGE SCALE GENOMIC DNA]</scope>
    <source>
        <strain evidence="2">CGMCC 1.12284</strain>
    </source>
</reference>
<dbReference type="OrthoDB" id="241883at2157"/>
<gene>
    <name evidence="1" type="ORF">SAMN05216285_4082</name>
</gene>
<organism evidence="1 2">
    <name type="scientific">Natrinema salifodinae</name>
    <dbReference type="NCBI Taxonomy" id="1202768"/>
    <lineage>
        <taxon>Archaea</taxon>
        <taxon>Methanobacteriati</taxon>
        <taxon>Methanobacteriota</taxon>
        <taxon>Stenosarchaea group</taxon>
        <taxon>Halobacteria</taxon>
        <taxon>Halobacteriales</taxon>
        <taxon>Natrialbaceae</taxon>
        <taxon>Natrinema</taxon>
    </lineage>
</organism>